<dbReference type="InterPro" id="IPR000847">
    <property type="entry name" value="LysR_HTH_N"/>
</dbReference>
<evidence type="ECO:0000313" key="6">
    <source>
        <dbReference type="EMBL" id="CAB4954227.1"/>
    </source>
</evidence>
<keyword evidence="2" id="KW-0805">Transcription regulation</keyword>
<dbReference type="Gene3D" id="1.10.10.10">
    <property type="entry name" value="Winged helix-like DNA-binding domain superfamily/Winged helix DNA-binding domain"/>
    <property type="match status" value="1"/>
</dbReference>
<keyword evidence="3" id="KW-0238">DNA-binding</keyword>
<dbReference type="InterPro" id="IPR050950">
    <property type="entry name" value="HTH-type_LysR_regulators"/>
</dbReference>
<evidence type="ECO:0000256" key="1">
    <source>
        <dbReference type="ARBA" id="ARBA00009437"/>
    </source>
</evidence>
<dbReference type="GO" id="GO:0003677">
    <property type="term" value="F:DNA binding"/>
    <property type="evidence" value="ECO:0007669"/>
    <property type="project" value="UniProtKB-KW"/>
</dbReference>
<feature type="domain" description="HTH lysR-type" evidence="5">
    <location>
        <begin position="7"/>
        <end position="62"/>
    </location>
</feature>
<dbReference type="EMBL" id="CAFBNR010000004">
    <property type="protein sequence ID" value="CAB4954227.1"/>
    <property type="molecule type" value="Genomic_DNA"/>
</dbReference>
<evidence type="ECO:0000259" key="5">
    <source>
        <dbReference type="PROSITE" id="PS50931"/>
    </source>
</evidence>
<proteinExistence type="inferred from homology"/>
<dbReference type="SUPFAM" id="SSF46785">
    <property type="entry name" value="Winged helix' DNA-binding domain"/>
    <property type="match status" value="1"/>
</dbReference>
<reference evidence="6" key="1">
    <citation type="submission" date="2020-05" db="EMBL/GenBank/DDBJ databases">
        <authorList>
            <person name="Chiriac C."/>
            <person name="Salcher M."/>
            <person name="Ghai R."/>
            <person name="Kavagutti S V."/>
        </authorList>
    </citation>
    <scope>NUCLEOTIDE SEQUENCE</scope>
</reference>
<dbReference type="Pfam" id="PF03466">
    <property type="entry name" value="LysR_substrate"/>
    <property type="match status" value="1"/>
</dbReference>
<dbReference type="AlphaFoldDB" id="A0A6J7KF81"/>
<dbReference type="InterPro" id="IPR005119">
    <property type="entry name" value="LysR_subst-bd"/>
</dbReference>
<evidence type="ECO:0000256" key="3">
    <source>
        <dbReference type="ARBA" id="ARBA00023125"/>
    </source>
</evidence>
<protein>
    <submittedName>
        <fullName evidence="6">Unannotated protein</fullName>
    </submittedName>
</protein>
<organism evidence="6">
    <name type="scientific">freshwater metagenome</name>
    <dbReference type="NCBI Taxonomy" id="449393"/>
    <lineage>
        <taxon>unclassified sequences</taxon>
        <taxon>metagenomes</taxon>
        <taxon>ecological metagenomes</taxon>
    </lineage>
</organism>
<evidence type="ECO:0000256" key="4">
    <source>
        <dbReference type="ARBA" id="ARBA00023163"/>
    </source>
</evidence>
<dbReference type="SUPFAM" id="SSF53850">
    <property type="entry name" value="Periplasmic binding protein-like II"/>
    <property type="match status" value="1"/>
</dbReference>
<dbReference type="GO" id="GO:0005829">
    <property type="term" value="C:cytosol"/>
    <property type="evidence" value="ECO:0007669"/>
    <property type="project" value="TreeGrafter"/>
</dbReference>
<dbReference type="FunFam" id="1.10.10.10:FF:000001">
    <property type="entry name" value="LysR family transcriptional regulator"/>
    <property type="match status" value="1"/>
</dbReference>
<accession>A0A6J7KF81</accession>
<dbReference type="PRINTS" id="PR00039">
    <property type="entry name" value="HTHLYSR"/>
</dbReference>
<sequence>MASLWFMEIRHLASLIAIADHGSFSGAARALGTVQSNVSAHISRLEKDLGVALVERNGGALTEEGVVVVERARRIIHELQDIEADVHSSDTEVEGETRLGCIGTTGRWLMPRLLPALKKTHPLVRAIIHEGGTSSLIPRVLSGDLDAAIVHFPVDDPELVLEPLFSEDLVLLVHSKHKWAALNTITIAELVTEPILLAPRNTALRKIIDRAAGAQRLAFTAQAEIDGVRLLTSLAFEGFGPAIVPATAIPGWLKGEFARVTIPELPRRVVGWASRRRPIPNKSTRAALEVTKNVVAKSGDRQPGVTTALVLPSQTSSTVKA</sequence>
<dbReference type="Pfam" id="PF00126">
    <property type="entry name" value="HTH_1"/>
    <property type="match status" value="1"/>
</dbReference>
<keyword evidence="4" id="KW-0804">Transcription</keyword>
<evidence type="ECO:0000256" key="2">
    <source>
        <dbReference type="ARBA" id="ARBA00023015"/>
    </source>
</evidence>
<dbReference type="InterPro" id="IPR036390">
    <property type="entry name" value="WH_DNA-bd_sf"/>
</dbReference>
<comment type="similarity">
    <text evidence="1">Belongs to the LysR transcriptional regulatory family.</text>
</comment>
<dbReference type="CDD" id="cd05466">
    <property type="entry name" value="PBP2_LTTR_substrate"/>
    <property type="match status" value="1"/>
</dbReference>
<dbReference type="PROSITE" id="PS50931">
    <property type="entry name" value="HTH_LYSR"/>
    <property type="match status" value="1"/>
</dbReference>
<dbReference type="InterPro" id="IPR036388">
    <property type="entry name" value="WH-like_DNA-bd_sf"/>
</dbReference>
<name>A0A6J7KF81_9ZZZZ</name>
<dbReference type="PANTHER" id="PTHR30419">
    <property type="entry name" value="HTH-TYPE TRANSCRIPTIONAL REGULATOR YBHD"/>
    <property type="match status" value="1"/>
</dbReference>
<dbReference type="GO" id="GO:0003700">
    <property type="term" value="F:DNA-binding transcription factor activity"/>
    <property type="evidence" value="ECO:0007669"/>
    <property type="project" value="InterPro"/>
</dbReference>
<gene>
    <name evidence="6" type="ORF">UFOPK3879_00146</name>
</gene>
<dbReference type="Gene3D" id="3.40.190.10">
    <property type="entry name" value="Periplasmic binding protein-like II"/>
    <property type="match status" value="2"/>
</dbReference>